<dbReference type="Pfam" id="PF06580">
    <property type="entry name" value="His_kinase"/>
    <property type="match status" value="1"/>
</dbReference>
<evidence type="ECO:0000313" key="3">
    <source>
        <dbReference type="EMBL" id="MCS0806946.1"/>
    </source>
</evidence>
<keyword evidence="3" id="KW-0418">Kinase</keyword>
<dbReference type="PANTHER" id="PTHR34220">
    <property type="entry name" value="SENSOR HISTIDINE KINASE YPDA"/>
    <property type="match status" value="1"/>
</dbReference>
<dbReference type="Gene3D" id="3.30.565.10">
    <property type="entry name" value="Histidine kinase-like ATPase, C-terminal domain"/>
    <property type="match status" value="1"/>
</dbReference>
<sequence length="353" mass="39312">MDSNRNKIVIGLAWLLFWSLMVAVAVQDYLANYNNDGKLWKPVLWEGSSMVAATLLMLLQDRLTRRYQPLVATPSRWFARQALWLPLYWAAFVPIAFGIRIAVYSAAGETYGHGPWPHVFFYESVKISIFIGLFTVIRFGLLSYREMLDARLRAERANSLLQQAQLQRLAQQMQPHFLFNALNTVSSLMHTDVDKADATLAQLASVLRTTLDLGGGHETSLDTELRLVRGYAGVMAERFADRVTIAWQVDEALLPCPVPVMSLQPLLENVFKHTVERRRQPVAIVVSARRDDGQLVLAVEDDGGTLADAAPPGIGLSNLRERLAALHGERASLSLAALSPFGVRAEMRLPCAC</sequence>
<dbReference type="GO" id="GO:0016301">
    <property type="term" value="F:kinase activity"/>
    <property type="evidence" value="ECO:0007669"/>
    <property type="project" value="UniProtKB-KW"/>
</dbReference>
<dbReference type="InterPro" id="IPR050640">
    <property type="entry name" value="Bact_2-comp_sensor_kinase"/>
</dbReference>
<feature type="domain" description="Signal transduction histidine kinase internal region" evidence="2">
    <location>
        <begin position="164"/>
        <end position="242"/>
    </location>
</feature>
<protein>
    <submittedName>
        <fullName evidence="3">Histidine kinase</fullName>
    </submittedName>
</protein>
<keyword evidence="1" id="KW-0812">Transmembrane</keyword>
<dbReference type="Proteomes" id="UP001206126">
    <property type="component" value="Unassembled WGS sequence"/>
</dbReference>
<feature type="transmembrane region" description="Helical" evidence="1">
    <location>
        <begin position="127"/>
        <end position="144"/>
    </location>
</feature>
<evidence type="ECO:0000259" key="2">
    <source>
        <dbReference type="Pfam" id="PF06580"/>
    </source>
</evidence>
<comment type="caution">
    <text evidence="3">The sequence shown here is derived from an EMBL/GenBank/DDBJ whole genome shotgun (WGS) entry which is preliminary data.</text>
</comment>
<evidence type="ECO:0000256" key="1">
    <source>
        <dbReference type="SAM" id="Phobius"/>
    </source>
</evidence>
<keyword evidence="4" id="KW-1185">Reference proteome</keyword>
<keyword evidence="1" id="KW-0472">Membrane</keyword>
<reference evidence="3 4" key="1">
    <citation type="submission" date="2022-08" db="EMBL/GenBank/DDBJ databases">
        <title>Reclassification of Massilia species as members of the genera Telluria, Duganella, Pseudoduganella, Mokoshia gen. nov. and Zemynaea gen. nov. using orthogonal and non-orthogonal genome-based approaches.</title>
        <authorList>
            <person name="Bowman J.P."/>
        </authorList>
    </citation>
    <scope>NUCLEOTIDE SEQUENCE [LARGE SCALE GENOMIC DNA]</scope>
    <source>
        <strain evidence="3 4">JCM 31605</strain>
    </source>
</reference>
<dbReference type="EMBL" id="JANUHB010000001">
    <property type="protein sequence ID" value="MCS0806946.1"/>
    <property type="molecule type" value="Genomic_DNA"/>
</dbReference>
<feature type="transmembrane region" description="Helical" evidence="1">
    <location>
        <begin position="82"/>
        <end position="107"/>
    </location>
</feature>
<feature type="transmembrane region" description="Helical" evidence="1">
    <location>
        <begin position="43"/>
        <end position="61"/>
    </location>
</feature>
<dbReference type="RefSeq" id="WP_258820713.1">
    <property type="nucleotide sequence ID" value="NZ_JANUHB010000001.1"/>
</dbReference>
<organism evidence="3 4">
    <name type="scientific">Massilia agilis</name>
    <dbReference type="NCBI Taxonomy" id="1811226"/>
    <lineage>
        <taxon>Bacteria</taxon>
        <taxon>Pseudomonadati</taxon>
        <taxon>Pseudomonadota</taxon>
        <taxon>Betaproteobacteria</taxon>
        <taxon>Burkholderiales</taxon>
        <taxon>Oxalobacteraceae</taxon>
        <taxon>Telluria group</taxon>
        <taxon>Massilia</taxon>
    </lineage>
</organism>
<accession>A0ABT2D940</accession>
<evidence type="ECO:0000313" key="4">
    <source>
        <dbReference type="Proteomes" id="UP001206126"/>
    </source>
</evidence>
<gene>
    <name evidence="3" type="ORF">NX774_03315</name>
</gene>
<name>A0ABT2D940_9BURK</name>
<dbReference type="InterPro" id="IPR036890">
    <property type="entry name" value="HATPase_C_sf"/>
</dbReference>
<proteinExistence type="predicted"/>
<dbReference type="PANTHER" id="PTHR34220:SF9">
    <property type="entry name" value="SIGNAL TRANSDUCTION HISTIDINE KINASE INTERNAL REGION DOMAIN-CONTAINING PROTEIN"/>
    <property type="match status" value="1"/>
</dbReference>
<dbReference type="SUPFAM" id="SSF55874">
    <property type="entry name" value="ATPase domain of HSP90 chaperone/DNA topoisomerase II/histidine kinase"/>
    <property type="match status" value="1"/>
</dbReference>
<keyword evidence="3" id="KW-0808">Transferase</keyword>
<keyword evidence="1" id="KW-1133">Transmembrane helix</keyword>
<dbReference type="InterPro" id="IPR010559">
    <property type="entry name" value="Sig_transdc_His_kin_internal"/>
</dbReference>